<reference evidence="1" key="2">
    <citation type="journal article" date="2015" name="Data Brief">
        <title>Shoot transcriptome of the giant reed, Arundo donax.</title>
        <authorList>
            <person name="Barrero R.A."/>
            <person name="Guerrero F.D."/>
            <person name="Moolhuijzen P."/>
            <person name="Goolsby J.A."/>
            <person name="Tidwell J."/>
            <person name="Bellgard S.E."/>
            <person name="Bellgard M.I."/>
        </authorList>
    </citation>
    <scope>NUCLEOTIDE SEQUENCE</scope>
    <source>
        <tissue evidence="1">Shoot tissue taken approximately 20 cm above the soil surface</tissue>
    </source>
</reference>
<evidence type="ECO:0000313" key="1">
    <source>
        <dbReference type="EMBL" id="JAE29983.1"/>
    </source>
</evidence>
<sequence length="27" mass="3096">MEKLFSGEHPTLKHIINKPLPSKYSPC</sequence>
<organism evidence="1">
    <name type="scientific">Arundo donax</name>
    <name type="common">Giant reed</name>
    <name type="synonym">Donax arundinaceus</name>
    <dbReference type="NCBI Taxonomy" id="35708"/>
    <lineage>
        <taxon>Eukaryota</taxon>
        <taxon>Viridiplantae</taxon>
        <taxon>Streptophyta</taxon>
        <taxon>Embryophyta</taxon>
        <taxon>Tracheophyta</taxon>
        <taxon>Spermatophyta</taxon>
        <taxon>Magnoliopsida</taxon>
        <taxon>Liliopsida</taxon>
        <taxon>Poales</taxon>
        <taxon>Poaceae</taxon>
        <taxon>PACMAD clade</taxon>
        <taxon>Arundinoideae</taxon>
        <taxon>Arundineae</taxon>
        <taxon>Arundo</taxon>
    </lineage>
</organism>
<dbReference type="EMBL" id="GBRH01167913">
    <property type="protein sequence ID" value="JAE29983.1"/>
    <property type="molecule type" value="Transcribed_RNA"/>
</dbReference>
<proteinExistence type="predicted"/>
<name>A0A0A9HAR5_ARUDO</name>
<reference evidence="1" key="1">
    <citation type="submission" date="2014-09" db="EMBL/GenBank/DDBJ databases">
        <authorList>
            <person name="Magalhaes I.L.F."/>
            <person name="Oliveira U."/>
            <person name="Santos F.R."/>
            <person name="Vidigal T.H.D.A."/>
            <person name="Brescovit A.D."/>
            <person name="Santos A.J."/>
        </authorList>
    </citation>
    <scope>NUCLEOTIDE SEQUENCE</scope>
    <source>
        <tissue evidence="1">Shoot tissue taken approximately 20 cm above the soil surface</tissue>
    </source>
</reference>
<accession>A0A0A9HAR5</accession>
<protein>
    <submittedName>
        <fullName evidence="1">Uncharacterized protein</fullName>
    </submittedName>
</protein>
<dbReference type="AlphaFoldDB" id="A0A0A9HAR5"/>